<keyword evidence="9" id="KW-1185">Reference proteome</keyword>
<evidence type="ECO:0000256" key="4">
    <source>
        <dbReference type="ARBA" id="ARBA00022490"/>
    </source>
</evidence>
<evidence type="ECO:0000256" key="5">
    <source>
        <dbReference type="HAMAP-Rule" id="MF_01114"/>
    </source>
</evidence>
<feature type="domain" description="RecX second three-helical" evidence="7">
    <location>
        <begin position="93"/>
        <end position="133"/>
    </location>
</feature>
<dbReference type="EMBL" id="JAGINP010000004">
    <property type="protein sequence ID" value="MBP2291807.1"/>
    <property type="molecule type" value="Genomic_DNA"/>
</dbReference>
<evidence type="ECO:0000259" key="7">
    <source>
        <dbReference type="Pfam" id="PF02631"/>
    </source>
</evidence>
<evidence type="ECO:0000313" key="9">
    <source>
        <dbReference type="Proteomes" id="UP000781958"/>
    </source>
</evidence>
<dbReference type="Gene3D" id="1.10.10.10">
    <property type="entry name" value="Winged helix-like DNA-binding domain superfamily/Winged helix DNA-binding domain"/>
    <property type="match status" value="1"/>
</dbReference>
<dbReference type="PANTHER" id="PTHR33602:SF1">
    <property type="entry name" value="REGULATORY PROTEIN RECX FAMILY PROTEIN"/>
    <property type="match status" value="1"/>
</dbReference>
<proteinExistence type="inferred from homology"/>
<evidence type="ECO:0000256" key="6">
    <source>
        <dbReference type="SAM" id="MobiDB-lite"/>
    </source>
</evidence>
<feature type="region of interest" description="Disordered" evidence="6">
    <location>
        <begin position="1"/>
        <end position="30"/>
    </location>
</feature>
<comment type="subcellular location">
    <subcellularLocation>
        <location evidence="1 5">Cytoplasm</location>
    </subcellularLocation>
</comment>
<name>A0ABS4SH25_9PROT</name>
<sequence>MTRESPPARKPPTSNQPSAKPSGPKPPKRVTAQYLENAALYYLQRFASSSANLRRVLMRKVDRSAQAHGTDPAEGARWVEDLIARYQRSGLLNDAAYAEMRAASLHRRGTSTRAIREKLASKGIARDEADKALDALDEEVDGDLNLTAALALARRRRLGPYRLPEKRAEFRDKDLAALGRAGFAYDIARRVVDAEDPDSVE</sequence>
<evidence type="ECO:0000313" key="8">
    <source>
        <dbReference type="EMBL" id="MBP2291807.1"/>
    </source>
</evidence>
<comment type="function">
    <text evidence="5">Modulates RecA activity.</text>
</comment>
<dbReference type="InterPro" id="IPR036388">
    <property type="entry name" value="WH-like_DNA-bd_sf"/>
</dbReference>
<gene>
    <name evidence="5" type="primary">recX</name>
    <name evidence="8" type="ORF">J2851_001556</name>
</gene>
<evidence type="ECO:0000256" key="2">
    <source>
        <dbReference type="ARBA" id="ARBA00009695"/>
    </source>
</evidence>
<evidence type="ECO:0000256" key="1">
    <source>
        <dbReference type="ARBA" id="ARBA00004496"/>
    </source>
</evidence>
<evidence type="ECO:0000256" key="3">
    <source>
        <dbReference type="ARBA" id="ARBA00018111"/>
    </source>
</evidence>
<dbReference type="PANTHER" id="PTHR33602">
    <property type="entry name" value="REGULATORY PROTEIN RECX FAMILY PROTEIN"/>
    <property type="match status" value="1"/>
</dbReference>
<reference evidence="8 9" key="1">
    <citation type="submission" date="2021-03" db="EMBL/GenBank/DDBJ databases">
        <title>Genomic Encyclopedia of Type Strains, Phase III (KMG-III): the genomes of soil and plant-associated and newly described type strains.</title>
        <authorList>
            <person name="Whitman W."/>
        </authorList>
    </citation>
    <scope>NUCLEOTIDE SEQUENCE [LARGE SCALE GENOMIC DNA]</scope>
    <source>
        <strain evidence="8 9">IMMIB AFH-6</strain>
    </source>
</reference>
<comment type="caution">
    <text evidence="8">The sequence shown here is derived from an EMBL/GenBank/DDBJ whole genome shotgun (WGS) entry which is preliminary data.</text>
</comment>
<dbReference type="InterPro" id="IPR003783">
    <property type="entry name" value="Regulatory_RecX"/>
</dbReference>
<dbReference type="Pfam" id="PF02631">
    <property type="entry name" value="RecX_HTH2"/>
    <property type="match status" value="1"/>
</dbReference>
<dbReference type="RefSeq" id="WP_209765408.1">
    <property type="nucleotide sequence ID" value="NZ_JAGINP010000004.1"/>
</dbReference>
<dbReference type="HAMAP" id="MF_01114">
    <property type="entry name" value="RecX"/>
    <property type="match status" value="1"/>
</dbReference>
<dbReference type="Proteomes" id="UP000781958">
    <property type="component" value="Unassembled WGS sequence"/>
</dbReference>
<dbReference type="InterPro" id="IPR053924">
    <property type="entry name" value="RecX_HTH_2nd"/>
</dbReference>
<accession>A0ABS4SH25</accession>
<comment type="similarity">
    <text evidence="2 5">Belongs to the RecX family.</text>
</comment>
<organism evidence="8 9">
    <name type="scientific">Azospirillum rugosum</name>
    <dbReference type="NCBI Taxonomy" id="416170"/>
    <lineage>
        <taxon>Bacteria</taxon>
        <taxon>Pseudomonadati</taxon>
        <taxon>Pseudomonadota</taxon>
        <taxon>Alphaproteobacteria</taxon>
        <taxon>Rhodospirillales</taxon>
        <taxon>Azospirillaceae</taxon>
        <taxon>Azospirillum</taxon>
    </lineage>
</organism>
<keyword evidence="4 5" id="KW-0963">Cytoplasm</keyword>
<protein>
    <recommendedName>
        <fullName evidence="3 5">Regulatory protein RecX</fullName>
    </recommendedName>
</protein>